<dbReference type="EnsemblMetazoa" id="XM_020008608.1">
    <property type="protein sequence ID" value="XP_019864167.1"/>
    <property type="gene ID" value="LOC109593600"/>
</dbReference>
<dbReference type="AlphaFoldDB" id="A0AAN0K4C2"/>
<accession>A0AAN0K4C2</accession>
<dbReference type="Gene3D" id="2.10.50.10">
    <property type="entry name" value="Tumor Necrosis Factor Receptor, subunit A, domain 2"/>
    <property type="match status" value="1"/>
</dbReference>
<protein>
    <submittedName>
        <fullName evidence="1">Uncharacterized protein</fullName>
    </submittedName>
</protein>
<name>A0AAN0K4C2_AMPQE</name>
<reference evidence="1" key="2">
    <citation type="submission" date="2024-06" db="UniProtKB">
        <authorList>
            <consortium name="EnsemblMetazoa"/>
        </authorList>
    </citation>
    <scope>IDENTIFICATION</scope>
</reference>
<dbReference type="SUPFAM" id="SSF57184">
    <property type="entry name" value="Growth factor receptor domain"/>
    <property type="match status" value="1"/>
</dbReference>
<reference evidence="2" key="1">
    <citation type="journal article" date="2010" name="Nature">
        <title>The Amphimedon queenslandica genome and the evolution of animal complexity.</title>
        <authorList>
            <person name="Srivastava M."/>
            <person name="Simakov O."/>
            <person name="Chapman J."/>
            <person name="Fahey B."/>
            <person name="Gauthier M.E."/>
            <person name="Mitros T."/>
            <person name="Richards G.S."/>
            <person name="Conaco C."/>
            <person name="Dacre M."/>
            <person name="Hellsten U."/>
            <person name="Larroux C."/>
            <person name="Putnam N.H."/>
            <person name="Stanke M."/>
            <person name="Adamska M."/>
            <person name="Darling A."/>
            <person name="Degnan S.M."/>
            <person name="Oakley T.H."/>
            <person name="Plachetzki D.C."/>
            <person name="Zhai Y."/>
            <person name="Adamski M."/>
            <person name="Calcino A."/>
            <person name="Cummins S.F."/>
            <person name="Goodstein D.M."/>
            <person name="Harris C."/>
            <person name="Jackson D.J."/>
            <person name="Leys S.P."/>
            <person name="Shu S."/>
            <person name="Woodcroft B.J."/>
            <person name="Vervoort M."/>
            <person name="Kosik K.S."/>
            <person name="Manning G."/>
            <person name="Degnan B.M."/>
            <person name="Rokhsar D.S."/>
        </authorList>
    </citation>
    <scope>NUCLEOTIDE SEQUENCE [LARGE SCALE GENOMIC DNA]</scope>
</reference>
<proteinExistence type="predicted"/>
<evidence type="ECO:0000313" key="1">
    <source>
        <dbReference type="EnsemblMetazoa" id="XP_019864167.1"/>
    </source>
</evidence>
<keyword evidence="2" id="KW-1185">Reference proteome</keyword>
<dbReference type="SMART" id="SM01411">
    <property type="entry name" value="Ephrin_rec_like"/>
    <property type="match status" value="1"/>
</dbReference>
<dbReference type="GeneID" id="109593600"/>
<sequence length="251" mass="27484">MIAEFFENCSYVKSCDFENGPCDWKLSDQSDSSIKEIESNSYLYSEPLLDASLSTSNSFIIGHTIINDSYCGLSFSLMKSIDIDLQVLVSGLGVVWSSYSLHESTNTYVTSNATWRDVSVFIDVSSVEIMSGRNVTFEMVPAMTGDDDLSDTFVAIDNVTLHPCVDCEAQECSCISCIQQCTVSPCQDGNYLSLEVNQCRPCPPGYYCENWRSMPKPCPPGTFRNITGGTGPAHCQVCSNGTYTISYGSAT</sequence>
<organism evidence="1 2">
    <name type="scientific">Amphimedon queenslandica</name>
    <name type="common">Sponge</name>
    <dbReference type="NCBI Taxonomy" id="400682"/>
    <lineage>
        <taxon>Eukaryota</taxon>
        <taxon>Metazoa</taxon>
        <taxon>Porifera</taxon>
        <taxon>Demospongiae</taxon>
        <taxon>Heteroscleromorpha</taxon>
        <taxon>Haplosclerida</taxon>
        <taxon>Niphatidae</taxon>
        <taxon>Amphimedon</taxon>
    </lineage>
</organism>
<dbReference type="InterPro" id="IPR009030">
    <property type="entry name" value="Growth_fac_rcpt_cys_sf"/>
</dbReference>
<dbReference type="RefSeq" id="XP_019864167.1">
    <property type="nucleotide sequence ID" value="XM_020008608.1"/>
</dbReference>
<dbReference type="KEGG" id="aqu:109593600"/>
<dbReference type="Proteomes" id="UP000007879">
    <property type="component" value="Unassembled WGS sequence"/>
</dbReference>
<evidence type="ECO:0000313" key="2">
    <source>
        <dbReference type="Proteomes" id="UP000007879"/>
    </source>
</evidence>